<evidence type="ECO:0000313" key="5">
    <source>
        <dbReference type="EMBL" id="MDG0862135.1"/>
    </source>
</evidence>
<evidence type="ECO:0000313" key="6">
    <source>
        <dbReference type="Proteomes" id="UP001152766"/>
    </source>
</evidence>
<dbReference type="Gene3D" id="1.10.10.60">
    <property type="entry name" value="Homeodomain-like"/>
    <property type="match status" value="2"/>
</dbReference>
<dbReference type="PANTHER" id="PTHR46796:SF7">
    <property type="entry name" value="ARAC FAMILY TRANSCRIPTIONAL REGULATOR"/>
    <property type="match status" value="1"/>
</dbReference>
<keyword evidence="1" id="KW-0805">Transcription regulation</keyword>
<reference evidence="5" key="1">
    <citation type="submission" date="2019-02" db="EMBL/GenBank/DDBJ databases">
        <title>Draft genome of the type strain Pelomonas aquatica CCUG 52575T.</title>
        <authorList>
            <person name="Gomila M."/>
            <person name="Lalucat J."/>
        </authorList>
    </citation>
    <scope>NUCLEOTIDE SEQUENCE</scope>
    <source>
        <strain evidence="5">CCUG 52575</strain>
    </source>
</reference>
<accession>A0A9X4LJQ8</accession>
<dbReference type="InterPro" id="IPR032783">
    <property type="entry name" value="AraC_lig"/>
</dbReference>
<dbReference type="Proteomes" id="UP001152766">
    <property type="component" value="Unassembled WGS sequence"/>
</dbReference>
<dbReference type="InterPro" id="IPR050204">
    <property type="entry name" value="AraC_XylS_family_regulators"/>
</dbReference>
<protein>
    <submittedName>
        <fullName evidence="5">AraC family transcriptional regulator</fullName>
    </submittedName>
</protein>
<dbReference type="EMBL" id="SGUG01000007">
    <property type="protein sequence ID" value="MDG0862135.1"/>
    <property type="molecule type" value="Genomic_DNA"/>
</dbReference>
<gene>
    <name evidence="5" type="ORF">EXJ73_06565</name>
</gene>
<organism evidence="5 6">
    <name type="scientific">Pelomonas aquatica</name>
    <dbReference type="NCBI Taxonomy" id="431058"/>
    <lineage>
        <taxon>Bacteria</taxon>
        <taxon>Pseudomonadati</taxon>
        <taxon>Pseudomonadota</taxon>
        <taxon>Betaproteobacteria</taxon>
        <taxon>Burkholderiales</taxon>
        <taxon>Sphaerotilaceae</taxon>
        <taxon>Roseateles</taxon>
    </lineage>
</organism>
<evidence type="ECO:0000256" key="2">
    <source>
        <dbReference type="ARBA" id="ARBA00023125"/>
    </source>
</evidence>
<dbReference type="PANTHER" id="PTHR46796">
    <property type="entry name" value="HTH-TYPE TRANSCRIPTIONAL ACTIVATOR RHAS-RELATED"/>
    <property type="match status" value="1"/>
</dbReference>
<evidence type="ECO:0000259" key="4">
    <source>
        <dbReference type="PROSITE" id="PS01124"/>
    </source>
</evidence>
<keyword evidence="3" id="KW-0804">Transcription</keyword>
<dbReference type="InterPro" id="IPR018062">
    <property type="entry name" value="HTH_AraC-typ_CS"/>
</dbReference>
<dbReference type="InterPro" id="IPR018060">
    <property type="entry name" value="HTH_AraC"/>
</dbReference>
<sequence length="366" mass="39913">MAGMLRGSLGSGNVCASRSLVGMCWLAKPRRCRQHPTRFQQRDAMAKPPTKVYAELAGFDVLSEVLGTLGLRSRVYCRTQLAGPWAIEVRGSELLHFHLVEHGEAWLSIAGRAEPEPLRPGEVLVIRSPAGHRLADQPGKRPVAPIVFAAGDDTGRMQLLRHGHAAEPDSIIVCGSFALQHAADHPLMRLLPSVMRLRPDPAADWLGAVAGLLSREAGTLQPGSEIVISRLTDLLFIQVLRAWMREHAPRQGWLAALSHPQIGPVLAAVHEQPERAWTVEALAALAHLSRSAFSARFAKVVGEPAQTYLMRLRMQAAARLVSERRASLAEIAAATGYESEAAFNKAFKRWHGLAPGQFRELQAEAA</sequence>
<dbReference type="SUPFAM" id="SSF46689">
    <property type="entry name" value="Homeodomain-like"/>
    <property type="match status" value="2"/>
</dbReference>
<dbReference type="InterPro" id="IPR009057">
    <property type="entry name" value="Homeodomain-like_sf"/>
</dbReference>
<dbReference type="PROSITE" id="PS01124">
    <property type="entry name" value="HTH_ARAC_FAMILY_2"/>
    <property type="match status" value="1"/>
</dbReference>
<name>A0A9X4LJQ8_9BURK</name>
<proteinExistence type="predicted"/>
<dbReference type="Pfam" id="PF12852">
    <property type="entry name" value="Cupin_6"/>
    <property type="match status" value="1"/>
</dbReference>
<evidence type="ECO:0000256" key="1">
    <source>
        <dbReference type="ARBA" id="ARBA00023015"/>
    </source>
</evidence>
<dbReference type="PRINTS" id="PR00032">
    <property type="entry name" value="HTHARAC"/>
</dbReference>
<dbReference type="AlphaFoldDB" id="A0A9X4LJQ8"/>
<dbReference type="SMART" id="SM00342">
    <property type="entry name" value="HTH_ARAC"/>
    <property type="match status" value="1"/>
</dbReference>
<dbReference type="PROSITE" id="PS00041">
    <property type="entry name" value="HTH_ARAC_FAMILY_1"/>
    <property type="match status" value="1"/>
</dbReference>
<keyword evidence="2" id="KW-0238">DNA-binding</keyword>
<evidence type="ECO:0000256" key="3">
    <source>
        <dbReference type="ARBA" id="ARBA00023163"/>
    </source>
</evidence>
<dbReference type="InterPro" id="IPR020449">
    <property type="entry name" value="Tscrpt_reg_AraC-type_HTH"/>
</dbReference>
<dbReference type="GO" id="GO:0043565">
    <property type="term" value="F:sequence-specific DNA binding"/>
    <property type="evidence" value="ECO:0007669"/>
    <property type="project" value="InterPro"/>
</dbReference>
<dbReference type="GO" id="GO:0003700">
    <property type="term" value="F:DNA-binding transcription factor activity"/>
    <property type="evidence" value="ECO:0007669"/>
    <property type="project" value="InterPro"/>
</dbReference>
<keyword evidence="6" id="KW-1185">Reference proteome</keyword>
<feature type="domain" description="HTH araC/xylS-type" evidence="4">
    <location>
        <begin position="263"/>
        <end position="361"/>
    </location>
</feature>
<comment type="caution">
    <text evidence="5">The sequence shown here is derived from an EMBL/GenBank/DDBJ whole genome shotgun (WGS) entry which is preliminary data.</text>
</comment>
<dbReference type="Pfam" id="PF12833">
    <property type="entry name" value="HTH_18"/>
    <property type="match status" value="1"/>
</dbReference>